<dbReference type="OrthoDB" id="9778932at2"/>
<dbReference type="Proteomes" id="UP000184386">
    <property type="component" value="Unassembled WGS sequence"/>
</dbReference>
<accession>A0A1M6YWQ4</accession>
<dbReference type="RefSeq" id="WP_073279187.1">
    <property type="nucleotide sequence ID" value="NZ_FRAC01000027.1"/>
</dbReference>
<dbReference type="Gene3D" id="3.20.20.80">
    <property type="entry name" value="Glycosidases"/>
    <property type="match status" value="1"/>
</dbReference>
<dbReference type="Pfam" id="PF13199">
    <property type="entry name" value="Glyco_hydro_66"/>
    <property type="match status" value="1"/>
</dbReference>
<dbReference type="EMBL" id="FRAC01000027">
    <property type="protein sequence ID" value="SHL22716.1"/>
    <property type="molecule type" value="Genomic_DNA"/>
</dbReference>
<evidence type="ECO:0000313" key="4">
    <source>
        <dbReference type="EMBL" id="SHL22716.1"/>
    </source>
</evidence>
<feature type="domain" description="CBM6" evidence="3">
    <location>
        <begin position="422"/>
        <end position="546"/>
    </location>
</feature>
<evidence type="ECO:0000256" key="1">
    <source>
        <dbReference type="ARBA" id="ARBA00010837"/>
    </source>
</evidence>
<evidence type="ECO:0000313" key="5">
    <source>
        <dbReference type="Proteomes" id="UP000184386"/>
    </source>
</evidence>
<name>A0A1M6YWQ4_9FIRM</name>
<dbReference type="InterPro" id="IPR013780">
    <property type="entry name" value="Glyco_hydro_b"/>
</dbReference>
<dbReference type="CDD" id="cd14745">
    <property type="entry name" value="GH66"/>
    <property type="match status" value="1"/>
</dbReference>
<dbReference type="InterPro" id="IPR005084">
    <property type="entry name" value="CBM6"/>
</dbReference>
<keyword evidence="2" id="KW-0732">Signal</keyword>
<evidence type="ECO:0000259" key="3">
    <source>
        <dbReference type="PROSITE" id="PS51175"/>
    </source>
</evidence>
<dbReference type="GO" id="GO:0030246">
    <property type="term" value="F:carbohydrate binding"/>
    <property type="evidence" value="ECO:0007669"/>
    <property type="project" value="InterPro"/>
</dbReference>
<organism evidence="4 5">
    <name type="scientific">Anaerocolumna jejuensis DSM 15929</name>
    <dbReference type="NCBI Taxonomy" id="1121322"/>
    <lineage>
        <taxon>Bacteria</taxon>
        <taxon>Bacillati</taxon>
        <taxon>Bacillota</taxon>
        <taxon>Clostridia</taxon>
        <taxon>Lachnospirales</taxon>
        <taxon>Lachnospiraceae</taxon>
        <taxon>Anaerocolumna</taxon>
    </lineage>
</organism>
<comment type="similarity">
    <text evidence="1">Belongs to the glycosyl hydrolase 66 family.</text>
</comment>
<dbReference type="InterPro" id="IPR013783">
    <property type="entry name" value="Ig-like_fold"/>
</dbReference>
<feature type="domain" description="CBM6" evidence="3">
    <location>
        <begin position="752"/>
        <end position="876"/>
    </location>
</feature>
<dbReference type="InterPro" id="IPR025092">
    <property type="entry name" value="Glyco_hydro_66"/>
</dbReference>
<dbReference type="AlphaFoldDB" id="A0A1M6YWQ4"/>
<dbReference type="PANTHER" id="PTHR43863:SF2">
    <property type="entry name" value="MALTASE-GLUCOAMYLASE"/>
    <property type="match status" value="1"/>
</dbReference>
<dbReference type="PROSITE" id="PS51175">
    <property type="entry name" value="CBM6"/>
    <property type="match status" value="2"/>
</dbReference>
<keyword evidence="5" id="KW-1185">Reference proteome</keyword>
<dbReference type="InterPro" id="IPR008979">
    <property type="entry name" value="Galactose-bd-like_sf"/>
</dbReference>
<protein>
    <submittedName>
        <fullName evidence="4">Dextranase</fullName>
    </submittedName>
</protein>
<dbReference type="PANTHER" id="PTHR43863">
    <property type="entry name" value="HYDROLASE, PUTATIVE (AFU_ORTHOLOGUE AFUA_1G03140)-RELATED"/>
    <property type="match status" value="1"/>
</dbReference>
<dbReference type="SUPFAM" id="SSF49785">
    <property type="entry name" value="Galactose-binding domain-like"/>
    <property type="match status" value="2"/>
</dbReference>
<dbReference type="Gene3D" id="2.60.40.1180">
    <property type="entry name" value="Golgi alpha-mannosidase II"/>
    <property type="match status" value="1"/>
</dbReference>
<reference evidence="4 5" key="1">
    <citation type="submission" date="2016-11" db="EMBL/GenBank/DDBJ databases">
        <authorList>
            <person name="Jaros S."/>
            <person name="Januszkiewicz K."/>
            <person name="Wedrychowicz H."/>
        </authorList>
    </citation>
    <scope>NUCLEOTIDE SEQUENCE [LARGE SCALE GENOMIC DNA]</scope>
    <source>
        <strain evidence="4 5">DSM 15929</strain>
    </source>
</reference>
<dbReference type="STRING" id="1121322.SAMN02745136_04404"/>
<dbReference type="CDD" id="cd04083">
    <property type="entry name" value="CBM35_Lmo2446-like"/>
    <property type="match status" value="2"/>
</dbReference>
<proteinExistence type="inferred from homology"/>
<sequence length="876" mass="97963">MNKYISVRKRDILLTGILLIFTLFFSALLQKVYADGAAEVSGIYVTEVHVDKACYGLGDTVTVTAVIKNASAAEWSGKIYLKIFHNDELMDTKNTALSLSAGTTASKTFTWTPPMEDYKGYLVQAYTKDSDSKTTAIDVSSEPSRFPRYGYIQNFDEEIKKNTIEDQVNTLTQDYHINLFQFYDWMWRHEVPIKRSDGTHPDKSWLDLFDRTISLDTLTGYINAVHNKNAAAMAYMMSYAAREGYTDYKVSPSWGMFKDTGHQSQFDVDFGNGRYLWMFAPTNALWQDFISKAYTDVVNTMNFDGIQMDQMGQRNNVFDYNGNSYDLKNSFSSLVNTAKKALQTNNTGKGLLDFNIVDGTVDGWALEDIAKNADTDFNFSEIWWLSNNYNQLRNYIEQLRGLSGGKAAVLAAYMNYNMNYGRCYEAEDASYNGVDVATDHPGFSGRGFLQNFAQQGDYVQFTIHTEEAMTYALVFQYGDKDAEATRTIYLDGNKIGQVGFHAKGNWDTFAHDAYMNTYLGSGSHTIKVSYDAANKGAINLDCLTLGEFEESSIRLADAAIAASGASHIELGAGLDDVTMLGSEYYPNTSKVMSGDLKTAMKEYYKFITAYENLLYDPEITYSDQGNQYISINGQNISGDGSPGTIWHMTRMTEEYDILHLINLTAERDSEWRNPSAAPGNLTKLEVKYYLSPDAHISGVYTASPDYNGGGSQELNYETGSDNTGTFVTFTLPSLEYWDMVYIRRSVAAPKDDIYEAEKAVKTGVTVNTNHAGYTGTGFLDSFAEPGDEVTFQILAPSDKQYALNFRYSNHTGYSASRHVYIDGNYAGVLKMSDLSSWDTWENAALSAYLKKGVHTVSIYYDGSDSKGINLDSLKVN</sequence>
<dbReference type="Gene3D" id="2.60.40.10">
    <property type="entry name" value="Immunoglobulins"/>
    <property type="match status" value="1"/>
</dbReference>
<dbReference type="Pfam" id="PF16990">
    <property type="entry name" value="CBM_35"/>
    <property type="match status" value="2"/>
</dbReference>
<gene>
    <name evidence="4" type="ORF">SAMN02745136_04404</name>
</gene>
<dbReference type="InterPro" id="IPR051816">
    <property type="entry name" value="Glycosyl_Hydrolase_31"/>
</dbReference>
<dbReference type="Gene3D" id="2.60.120.260">
    <property type="entry name" value="Galactose-binding domain-like"/>
    <property type="match status" value="2"/>
</dbReference>
<evidence type="ECO:0000256" key="2">
    <source>
        <dbReference type="ARBA" id="ARBA00022729"/>
    </source>
</evidence>